<keyword evidence="4" id="KW-0949">S-adenosyl-L-methionine</keyword>
<feature type="domain" description="Methyltransferase small" evidence="6">
    <location>
        <begin position="86"/>
        <end position="181"/>
    </location>
</feature>
<evidence type="ECO:0000313" key="7">
    <source>
        <dbReference type="EMBL" id="RNB85054.1"/>
    </source>
</evidence>
<sequence>MDTRKHWTECETTNSAVVTRLRLAGCVFAEEEAQLLADAAQSPVELEAMVEQRVIGFPLEHIIGWAAFCGVKIMVEKGVFVPRHRTEFLVRQATSLLQNGAIVVDLCCGSGAIGTVLAARMNQIELHAADIDPVAVKCARRNISAFGGTVYEGDLYEPLPPQLRGGINILVANAPYVPTDSIGTMPPEARLHEAPVALDGGADGLDIQRRIASEAMLWLAPGGHLLVETSERQTLQTVRIFEQNGLHSRVTHCDELDATVVIGTKPDR</sequence>
<evidence type="ECO:0000259" key="6">
    <source>
        <dbReference type="Pfam" id="PF05175"/>
    </source>
</evidence>
<dbReference type="GO" id="GO:0032259">
    <property type="term" value="P:methylation"/>
    <property type="evidence" value="ECO:0007669"/>
    <property type="project" value="UniProtKB-KW"/>
</dbReference>
<dbReference type="Gene3D" id="3.40.50.150">
    <property type="entry name" value="Vaccinia Virus protein VP39"/>
    <property type="match status" value="1"/>
</dbReference>
<dbReference type="AlphaFoldDB" id="A0A3M8DAI1"/>
<reference evidence="7 8" key="1">
    <citation type="submission" date="2018-10" db="EMBL/GenBank/DDBJ databases">
        <title>Phylogenomics of Brevibacillus.</title>
        <authorList>
            <person name="Dunlap C."/>
        </authorList>
    </citation>
    <scope>NUCLEOTIDE SEQUENCE [LARGE SCALE GENOMIC DNA]</scope>
    <source>
        <strain evidence="7 8">JCM 15716</strain>
    </source>
</reference>
<proteinExistence type="predicted"/>
<dbReference type="NCBIfam" id="TIGR03704">
    <property type="entry name" value="PrmC_rel_meth"/>
    <property type="match status" value="1"/>
</dbReference>
<comment type="caution">
    <text evidence="7">The sequence shown here is derived from an EMBL/GenBank/DDBJ whole genome shotgun (WGS) entry which is preliminary data.</text>
</comment>
<dbReference type="RefSeq" id="WP_122919539.1">
    <property type="nucleotide sequence ID" value="NZ_RHHQ01000015.1"/>
</dbReference>
<keyword evidence="8" id="KW-1185">Reference proteome</keyword>
<dbReference type="InterPro" id="IPR050320">
    <property type="entry name" value="N5-glutamine_MTase"/>
</dbReference>
<dbReference type="InterPro" id="IPR029063">
    <property type="entry name" value="SAM-dependent_MTases_sf"/>
</dbReference>
<accession>A0A3M8DAI1</accession>
<dbReference type="SUPFAM" id="SSF53335">
    <property type="entry name" value="S-adenosyl-L-methionine-dependent methyltransferases"/>
    <property type="match status" value="1"/>
</dbReference>
<dbReference type="GO" id="GO:0102559">
    <property type="term" value="F:peptide chain release factor N(5)-glutamine methyltransferase activity"/>
    <property type="evidence" value="ECO:0007669"/>
    <property type="project" value="UniProtKB-EC"/>
</dbReference>
<dbReference type="NCBIfam" id="TIGR00536">
    <property type="entry name" value="hemK_fam"/>
    <property type="match status" value="1"/>
</dbReference>
<evidence type="ECO:0000256" key="5">
    <source>
        <dbReference type="ARBA" id="ARBA00048391"/>
    </source>
</evidence>
<evidence type="ECO:0000313" key="8">
    <source>
        <dbReference type="Proteomes" id="UP000271031"/>
    </source>
</evidence>
<keyword evidence="3" id="KW-0808">Transferase</keyword>
<comment type="catalytic activity">
    <reaction evidence="5">
        <text>L-glutaminyl-[peptide chain release factor] + S-adenosyl-L-methionine = N(5)-methyl-L-glutaminyl-[peptide chain release factor] + S-adenosyl-L-homocysteine + H(+)</text>
        <dbReference type="Rhea" id="RHEA:42896"/>
        <dbReference type="Rhea" id="RHEA-COMP:10271"/>
        <dbReference type="Rhea" id="RHEA-COMP:10272"/>
        <dbReference type="ChEBI" id="CHEBI:15378"/>
        <dbReference type="ChEBI" id="CHEBI:30011"/>
        <dbReference type="ChEBI" id="CHEBI:57856"/>
        <dbReference type="ChEBI" id="CHEBI:59789"/>
        <dbReference type="ChEBI" id="CHEBI:61891"/>
        <dbReference type="EC" id="2.1.1.297"/>
    </reaction>
</comment>
<dbReference type="Proteomes" id="UP000271031">
    <property type="component" value="Unassembled WGS sequence"/>
</dbReference>
<dbReference type="InterPro" id="IPR022446">
    <property type="entry name" value="MeTrfrase_put"/>
</dbReference>
<dbReference type="InterPro" id="IPR004556">
    <property type="entry name" value="HemK-like"/>
</dbReference>
<protein>
    <recommendedName>
        <fullName evidence="1">peptide chain release factor N(5)-glutamine methyltransferase</fullName>
        <ecNumber evidence="1">2.1.1.297</ecNumber>
    </recommendedName>
</protein>
<dbReference type="OrthoDB" id="9800643at2"/>
<dbReference type="CDD" id="cd02440">
    <property type="entry name" value="AdoMet_MTases"/>
    <property type="match status" value="1"/>
</dbReference>
<dbReference type="Pfam" id="PF05175">
    <property type="entry name" value="MTS"/>
    <property type="match status" value="1"/>
</dbReference>
<organism evidence="7 8">
    <name type="scientific">Brevibacillus fluminis</name>
    <dbReference type="NCBI Taxonomy" id="511487"/>
    <lineage>
        <taxon>Bacteria</taxon>
        <taxon>Bacillati</taxon>
        <taxon>Bacillota</taxon>
        <taxon>Bacilli</taxon>
        <taxon>Bacillales</taxon>
        <taxon>Paenibacillaceae</taxon>
        <taxon>Brevibacillus</taxon>
    </lineage>
</organism>
<evidence type="ECO:0000256" key="3">
    <source>
        <dbReference type="ARBA" id="ARBA00022679"/>
    </source>
</evidence>
<evidence type="ECO:0000256" key="1">
    <source>
        <dbReference type="ARBA" id="ARBA00012771"/>
    </source>
</evidence>
<keyword evidence="2" id="KW-0489">Methyltransferase</keyword>
<dbReference type="PANTHER" id="PTHR18895">
    <property type="entry name" value="HEMK METHYLTRANSFERASE"/>
    <property type="match status" value="1"/>
</dbReference>
<dbReference type="EMBL" id="RHHQ01000015">
    <property type="protein sequence ID" value="RNB85054.1"/>
    <property type="molecule type" value="Genomic_DNA"/>
</dbReference>
<dbReference type="PANTHER" id="PTHR18895:SF74">
    <property type="entry name" value="MTRF1L RELEASE FACTOR GLUTAMINE METHYLTRANSFERASE"/>
    <property type="match status" value="1"/>
</dbReference>
<evidence type="ECO:0000256" key="2">
    <source>
        <dbReference type="ARBA" id="ARBA00022603"/>
    </source>
</evidence>
<gene>
    <name evidence="7" type="ORF">EDM56_19260</name>
</gene>
<evidence type="ECO:0000256" key="4">
    <source>
        <dbReference type="ARBA" id="ARBA00022691"/>
    </source>
</evidence>
<name>A0A3M8DAI1_9BACL</name>
<dbReference type="EC" id="2.1.1.297" evidence="1"/>
<dbReference type="InterPro" id="IPR007848">
    <property type="entry name" value="Small_mtfrase_dom"/>
</dbReference>